<evidence type="ECO:0000256" key="4">
    <source>
        <dbReference type="ARBA" id="ARBA00022722"/>
    </source>
</evidence>
<evidence type="ECO:0000313" key="11">
    <source>
        <dbReference type="Proteomes" id="UP000178086"/>
    </source>
</evidence>
<dbReference type="GO" id="GO:0004521">
    <property type="term" value="F:RNA endonuclease activity"/>
    <property type="evidence" value="ECO:0007669"/>
    <property type="project" value="UniProtKB-UniRule"/>
</dbReference>
<gene>
    <name evidence="9" type="primary">ybeY</name>
    <name evidence="10" type="ORF">A2074_02640</name>
</gene>
<reference evidence="10 11" key="1">
    <citation type="journal article" date="2016" name="Nat. Commun.">
        <title>Thousands of microbial genomes shed light on interconnected biogeochemical processes in an aquifer system.</title>
        <authorList>
            <person name="Anantharaman K."/>
            <person name="Brown C.T."/>
            <person name="Hug L.A."/>
            <person name="Sharon I."/>
            <person name="Castelle C.J."/>
            <person name="Probst A.J."/>
            <person name="Thomas B.C."/>
            <person name="Singh A."/>
            <person name="Wilkins M.J."/>
            <person name="Karaoz U."/>
            <person name="Brodie E.L."/>
            <person name="Williams K.H."/>
            <person name="Hubbard S.S."/>
            <person name="Banfield J.F."/>
        </authorList>
    </citation>
    <scope>NUCLEOTIDE SEQUENCE [LARGE SCALE GENOMIC DNA]</scope>
</reference>
<comment type="subcellular location">
    <subcellularLocation>
        <location evidence="9">Cytoplasm</location>
    </subcellularLocation>
</comment>
<dbReference type="Proteomes" id="UP000178086">
    <property type="component" value="Unassembled WGS sequence"/>
</dbReference>
<dbReference type="AlphaFoldDB" id="A0A1F2UH12"/>
<keyword evidence="4 9" id="KW-0540">Nuclease</keyword>
<evidence type="ECO:0000256" key="9">
    <source>
        <dbReference type="HAMAP-Rule" id="MF_00009"/>
    </source>
</evidence>
<evidence type="ECO:0000313" key="10">
    <source>
        <dbReference type="EMBL" id="OFW32331.1"/>
    </source>
</evidence>
<feature type="binding site" evidence="9">
    <location>
        <position position="113"/>
    </location>
    <ligand>
        <name>Zn(2+)</name>
        <dbReference type="ChEBI" id="CHEBI:29105"/>
        <note>catalytic</note>
    </ligand>
</feature>
<evidence type="ECO:0000256" key="2">
    <source>
        <dbReference type="ARBA" id="ARBA00022517"/>
    </source>
</evidence>
<keyword evidence="6 9" id="KW-0255">Endonuclease</keyword>
<dbReference type="Gene3D" id="3.40.390.30">
    <property type="entry name" value="Metalloproteases ('zincins'), catalytic domain"/>
    <property type="match status" value="1"/>
</dbReference>
<dbReference type="PROSITE" id="PS01306">
    <property type="entry name" value="UPF0054"/>
    <property type="match status" value="1"/>
</dbReference>
<dbReference type="PANTHER" id="PTHR46986">
    <property type="entry name" value="ENDORIBONUCLEASE YBEY, CHLOROPLASTIC"/>
    <property type="match status" value="1"/>
</dbReference>
<keyword evidence="2 9" id="KW-0690">Ribosome biogenesis</keyword>
<dbReference type="PANTHER" id="PTHR46986:SF1">
    <property type="entry name" value="ENDORIBONUCLEASE YBEY, CHLOROPLASTIC"/>
    <property type="match status" value="1"/>
</dbReference>
<comment type="similarity">
    <text evidence="1 9">Belongs to the endoribonuclease YbeY family.</text>
</comment>
<evidence type="ECO:0000256" key="3">
    <source>
        <dbReference type="ARBA" id="ARBA00022552"/>
    </source>
</evidence>
<protein>
    <recommendedName>
        <fullName evidence="9">Endoribonuclease YbeY</fullName>
        <ecNumber evidence="9">3.1.-.-</ecNumber>
    </recommendedName>
</protein>
<keyword evidence="5 9" id="KW-0479">Metal-binding</keyword>
<evidence type="ECO:0000256" key="7">
    <source>
        <dbReference type="ARBA" id="ARBA00022801"/>
    </source>
</evidence>
<dbReference type="InterPro" id="IPR002036">
    <property type="entry name" value="YbeY"/>
</dbReference>
<evidence type="ECO:0000256" key="1">
    <source>
        <dbReference type="ARBA" id="ARBA00010875"/>
    </source>
</evidence>
<comment type="cofactor">
    <cofactor evidence="9">
        <name>Zn(2+)</name>
        <dbReference type="ChEBI" id="CHEBI:29105"/>
    </cofactor>
    <text evidence="9">Binds 1 zinc ion.</text>
</comment>
<evidence type="ECO:0000256" key="5">
    <source>
        <dbReference type="ARBA" id="ARBA00022723"/>
    </source>
</evidence>
<keyword evidence="3 9" id="KW-0698">rRNA processing</keyword>
<feature type="binding site" evidence="9">
    <location>
        <position position="117"/>
    </location>
    <ligand>
        <name>Zn(2+)</name>
        <dbReference type="ChEBI" id="CHEBI:29105"/>
        <note>catalytic</note>
    </ligand>
</feature>
<evidence type="ECO:0000256" key="8">
    <source>
        <dbReference type="ARBA" id="ARBA00022833"/>
    </source>
</evidence>
<evidence type="ECO:0000256" key="6">
    <source>
        <dbReference type="ARBA" id="ARBA00022759"/>
    </source>
</evidence>
<dbReference type="GO" id="GO:0006364">
    <property type="term" value="P:rRNA processing"/>
    <property type="evidence" value="ECO:0007669"/>
    <property type="project" value="UniProtKB-UniRule"/>
</dbReference>
<dbReference type="EMBL" id="MELI01000099">
    <property type="protein sequence ID" value="OFW32331.1"/>
    <property type="molecule type" value="Genomic_DNA"/>
</dbReference>
<dbReference type="NCBIfam" id="TIGR00043">
    <property type="entry name" value="rRNA maturation RNase YbeY"/>
    <property type="match status" value="1"/>
</dbReference>
<dbReference type="InterPro" id="IPR023091">
    <property type="entry name" value="MetalPrtase_cat_dom_sf_prd"/>
</dbReference>
<organism evidence="10 11">
    <name type="scientific">Candidatus Aquicultor primus</name>
    <dbReference type="NCBI Taxonomy" id="1797195"/>
    <lineage>
        <taxon>Bacteria</taxon>
        <taxon>Bacillati</taxon>
        <taxon>Actinomycetota</taxon>
        <taxon>Candidatus Aquicultoria</taxon>
        <taxon>Candidatus Aquicultorales</taxon>
        <taxon>Candidatus Aquicultoraceae</taxon>
        <taxon>Candidatus Aquicultor</taxon>
    </lineage>
</organism>
<keyword evidence="9" id="KW-0963">Cytoplasm</keyword>
<dbReference type="Pfam" id="PF02130">
    <property type="entry name" value="YbeY"/>
    <property type="match status" value="1"/>
</dbReference>
<dbReference type="InterPro" id="IPR020549">
    <property type="entry name" value="YbeY_CS"/>
</dbReference>
<dbReference type="GO" id="GO:0008270">
    <property type="term" value="F:zinc ion binding"/>
    <property type="evidence" value="ECO:0007669"/>
    <property type="project" value="UniProtKB-UniRule"/>
</dbReference>
<dbReference type="GO" id="GO:0005737">
    <property type="term" value="C:cytoplasm"/>
    <property type="evidence" value="ECO:0007669"/>
    <property type="project" value="UniProtKB-SubCell"/>
</dbReference>
<feature type="binding site" evidence="9">
    <location>
        <position position="123"/>
    </location>
    <ligand>
        <name>Zn(2+)</name>
        <dbReference type="ChEBI" id="CHEBI:29105"/>
        <note>catalytic</note>
    </ligand>
</feature>
<sequence>MAIQISNEQELAVDEDSLVELAGYVLTVERVEEDAELSIALVGEETMLDLNASYRGKDYPTDVLSFEVGGDMPTAGNLPRLLGDVVICPAVAEKQAIEFDQTLDQELSLLLVHGILHLFGYDHDSDEDAELMEARERLILTSFSDGVNPDELAKGGFER</sequence>
<accession>A0A1F2UH12</accession>
<keyword evidence="8 9" id="KW-0862">Zinc</keyword>
<dbReference type="SUPFAM" id="SSF55486">
    <property type="entry name" value="Metalloproteases ('zincins'), catalytic domain"/>
    <property type="match status" value="1"/>
</dbReference>
<proteinExistence type="inferred from homology"/>
<dbReference type="HAMAP" id="MF_00009">
    <property type="entry name" value="Endoribonucl_YbeY"/>
    <property type="match status" value="1"/>
</dbReference>
<name>A0A1F2UH12_9ACTN</name>
<dbReference type="GO" id="GO:0004222">
    <property type="term" value="F:metalloendopeptidase activity"/>
    <property type="evidence" value="ECO:0007669"/>
    <property type="project" value="InterPro"/>
</dbReference>
<comment type="function">
    <text evidence="9">Single strand-specific metallo-endoribonuclease involved in late-stage 70S ribosome quality control and in maturation of the 3' terminus of the 16S rRNA.</text>
</comment>
<comment type="caution">
    <text evidence="10">The sequence shown here is derived from an EMBL/GenBank/DDBJ whole genome shotgun (WGS) entry which is preliminary data.</text>
</comment>
<keyword evidence="7 9" id="KW-0378">Hydrolase</keyword>
<dbReference type="EC" id="3.1.-.-" evidence="9"/>